<dbReference type="Proteomes" id="UP000828251">
    <property type="component" value="Unassembled WGS sequence"/>
</dbReference>
<name>A0A9D3UEU7_9ROSI</name>
<accession>A0A9D3UEU7</accession>
<keyword evidence="2" id="KW-1185">Reference proteome</keyword>
<protein>
    <submittedName>
        <fullName evidence="1">Uncharacterized protein</fullName>
    </submittedName>
</protein>
<reference evidence="1 2" key="1">
    <citation type="journal article" date="2021" name="Plant Biotechnol. J.">
        <title>Multi-omics assisted identification of the key and species-specific regulatory components of drought-tolerant mechanisms in Gossypium stocksii.</title>
        <authorList>
            <person name="Yu D."/>
            <person name="Ke L."/>
            <person name="Zhang D."/>
            <person name="Wu Y."/>
            <person name="Sun Y."/>
            <person name="Mei J."/>
            <person name="Sun J."/>
            <person name="Sun Y."/>
        </authorList>
    </citation>
    <scope>NUCLEOTIDE SEQUENCE [LARGE SCALE GENOMIC DNA]</scope>
    <source>
        <strain evidence="2">cv. E1</strain>
        <tissue evidence="1">Leaf</tissue>
    </source>
</reference>
<dbReference type="EMBL" id="JAIQCV010000012">
    <property type="protein sequence ID" value="KAH1039155.1"/>
    <property type="molecule type" value="Genomic_DNA"/>
</dbReference>
<comment type="caution">
    <text evidence="1">The sequence shown here is derived from an EMBL/GenBank/DDBJ whole genome shotgun (WGS) entry which is preliminary data.</text>
</comment>
<proteinExistence type="predicted"/>
<sequence>MEKGNFSGKEKVNVTTGYELETTTLKFKRRKMSVVWDFPPRCEREATTDLD</sequence>
<evidence type="ECO:0000313" key="2">
    <source>
        <dbReference type="Proteomes" id="UP000828251"/>
    </source>
</evidence>
<evidence type="ECO:0000313" key="1">
    <source>
        <dbReference type="EMBL" id="KAH1039155.1"/>
    </source>
</evidence>
<dbReference type="AlphaFoldDB" id="A0A9D3UEU7"/>
<gene>
    <name evidence="1" type="ORF">J1N35_040898</name>
</gene>
<organism evidence="1 2">
    <name type="scientific">Gossypium stocksii</name>
    <dbReference type="NCBI Taxonomy" id="47602"/>
    <lineage>
        <taxon>Eukaryota</taxon>
        <taxon>Viridiplantae</taxon>
        <taxon>Streptophyta</taxon>
        <taxon>Embryophyta</taxon>
        <taxon>Tracheophyta</taxon>
        <taxon>Spermatophyta</taxon>
        <taxon>Magnoliopsida</taxon>
        <taxon>eudicotyledons</taxon>
        <taxon>Gunneridae</taxon>
        <taxon>Pentapetalae</taxon>
        <taxon>rosids</taxon>
        <taxon>malvids</taxon>
        <taxon>Malvales</taxon>
        <taxon>Malvaceae</taxon>
        <taxon>Malvoideae</taxon>
        <taxon>Gossypium</taxon>
    </lineage>
</organism>